<keyword evidence="1" id="KW-0812">Transmembrane</keyword>
<feature type="transmembrane region" description="Helical" evidence="1">
    <location>
        <begin position="41"/>
        <end position="64"/>
    </location>
</feature>
<keyword evidence="1" id="KW-1133">Transmembrane helix</keyword>
<gene>
    <name evidence="2" type="ORF">Adu01nite_20940</name>
</gene>
<keyword evidence="3" id="KW-1185">Reference proteome</keyword>
<evidence type="ECO:0000256" key="1">
    <source>
        <dbReference type="SAM" id="Phobius"/>
    </source>
</evidence>
<evidence type="ECO:0000313" key="3">
    <source>
        <dbReference type="Proteomes" id="UP000637628"/>
    </source>
</evidence>
<organism evidence="2 3">
    <name type="scientific">Paractinoplanes durhamensis</name>
    <dbReference type="NCBI Taxonomy" id="113563"/>
    <lineage>
        <taxon>Bacteria</taxon>
        <taxon>Bacillati</taxon>
        <taxon>Actinomycetota</taxon>
        <taxon>Actinomycetes</taxon>
        <taxon>Micromonosporales</taxon>
        <taxon>Micromonosporaceae</taxon>
        <taxon>Paractinoplanes</taxon>
    </lineage>
</organism>
<evidence type="ECO:0000313" key="2">
    <source>
        <dbReference type="EMBL" id="GIE00744.1"/>
    </source>
</evidence>
<dbReference type="RefSeq" id="WP_203726376.1">
    <property type="nucleotide sequence ID" value="NZ_BAAATX010000003.1"/>
</dbReference>
<dbReference type="EMBL" id="BOML01000019">
    <property type="protein sequence ID" value="GIE00744.1"/>
    <property type="molecule type" value="Genomic_DNA"/>
</dbReference>
<sequence length="107" mass="10750">MVSRARAFTVATAWILAGLAAGVVAFTASTGGLGDQFRDTVISSLLWSTIFLPGCLVVAGLWVYVGSRNARSAASLGGQAALFGLAAALVALLLLAVIEQSLGTPAA</sequence>
<proteinExistence type="predicted"/>
<comment type="caution">
    <text evidence="2">The sequence shown here is derived from an EMBL/GenBank/DDBJ whole genome shotgun (WGS) entry which is preliminary data.</text>
</comment>
<protein>
    <submittedName>
        <fullName evidence="2">Uncharacterized protein</fullName>
    </submittedName>
</protein>
<dbReference type="Proteomes" id="UP000637628">
    <property type="component" value="Unassembled WGS sequence"/>
</dbReference>
<feature type="transmembrane region" description="Helical" evidence="1">
    <location>
        <begin position="76"/>
        <end position="98"/>
    </location>
</feature>
<name>A0ABQ3YTC8_9ACTN</name>
<keyword evidence="1" id="KW-0472">Membrane</keyword>
<accession>A0ABQ3YTC8</accession>
<reference evidence="2 3" key="1">
    <citation type="submission" date="2021-01" db="EMBL/GenBank/DDBJ databases">
        <title>Whole genome shotgun sequence of Actinoplanes durhamensis NBRC 14914.</title>
        <authorList>
            <person name="Komaki H."/>
            <person name="Tamura T."/>
        </authorList>
    </citation>
    <scope>NUCLEOTIDE SEQUENCE [LARGE SCALE GENOMIC DNA]</scope>
    <source>
        <strain evidence="2 3">NBRC 14914</strain>
    </source>
</reference>